<feature type="compositionally biased region" description="Basic and acidic residues" evidence="1">
    <location>
        <begin position="108"/>
        <end position="118"/>
    </location>
</feature>
<name>A0A1R1YMD7_9FUNG</name>
<dbReference type="AlphaFoldDB" id="A0A1R1YMD7"/>
<dbReference type="Proteomes" id="UP000187429">
    <property type="component" value="Unassembled WGS sequence"/>
</dbReference>
<gene>
    <name evidence="2" type="ORF">AYI69_g2503</name>
</gene>
<organism evidence="2 3">
    <name type="scientific">Smittium culicis</name>
    <dbReference type="NCBI Taxonomy" id="133412"/>
    <lineage>
        <taxon>Eukaryota</taxon>
        <taxon>Fungi</taxon>
        <taxon>Fungi incertae sedis</taxon>
        <taxon>Zoopagomycota</taxon>
        <taxon>Kickxellomycotina</taxon>
        <taxon>Harpellomycetes</taxon>
        <taxon>Harpellales</taxon>
        <taxon>Legeriomycetaceae</taxon>
        <taxon>Smittium</taxon>
    </lineage>
</organism>
<feature type="compositionally biased region" description="Basic and acidic residues" evidence="1">
    <location>
        <begin position="42"/>
        <end position="58"/>
    </location>
</feature>
<comment type="caution">
    <text evidence="2">The sequence shown here is derived from an EMBL/GenBank/DDBJ whole genome shotgun (WGS) entry which is preliminary data.</text>
</comment>
<proteinExistence type="predicted"/>
<feature type="region of interest" description="Disordered" evidence="1">
    <location>
        <begin position="39"/>
        <end position="80"/>
    </location>
</feature>
<feature type="compositionally biased region" description="Polar residues" evidence="1">
    <location>
        <begin position="59"/>
        <end position="69"/>
    </location>
</feature>
<feature type="region of interest" description="Disordered" evidence="1">
    <location>
        <begin position="92"/>
        <end position="134"/>
    </location>
</feature>
<reference evidence="3" key="1">
    <citation type="submission" date="2017-01" db="EMBL/GenBank/DDBJ databases">
        <authorList>
            <person name="Wang Y."/>
            <person name="White M."/>
            <person name="Kvist S."/>
            <person name="Moncalvo J.-M."/>
        </authorList>
    </citation>
    <scope>NUCLEOTIDE SEQUENCE [LARGE SCALE GENOMIC DNA]</scope>
    <source>
        <strain evidence="3">ID-206-W2</strain>
    </source>
</reference>
<dbReference type="EMBL" id="LSSM01000732">
    <property type="protein sequence ID" value="OMJ28033.1"/>
    <property type="molecule type" value="Genomic_DNA"/>
</dbReference>
<evidence type="ECO:0000313" key="2">
    <source>
        <dbReference type="EMBL" id="OMJ28033.1"/>
    </source>
</evidence>
<evidence type="ECO:0000313" key="3">
    <source>
        <dbReference type="Proteomes" id="UP000187429"/>
    </source>
</evidence>
<protein>
    <submittedName>
        <fullName evidence="2">Uncharacterized protein</fullName>
    </submittedName>
</protein>
<sequence>MNDIMKPSLKFSLPEPAMLGFSTPSASLSKYDALKTNTNKTWKHDTPKISGDDKDLTKNESSAANSATINRLRGTAGLKKPPAYSINLKKLASDKNQKVSPDENIEADASRDEVETKKTKGINKNIIESDYSQD</sequence>
<accession>A0A1R1YMD7</accession>
<evidence type="ECO:0000256" key="1">
    <source>
        <dbReference type="SAM" id="MobiDB-lite"/>
    </source>
</evidence>
<feature type="compositionally biased region" description="Basic and acidic residues" evidence="1">
    <location>
        <begin position="92"/>
        <end position="101"/>
    </location>
</feature>
<dbReference type="OrthoDB" id="10430293at2759"/>
<keyword evidence="3" id="KW-1185">Reference proteome</keyword>